<feature type="non-terminal residue" evidence="1">
    <location>
        <position position="1"/>
    </location>
</feature>
<organism evidence="1 2">
    <name type="scientific">Caligus rogercresseyi</name>
    <name type="common">Sea louse</name>
    <dbReference type="NCBI Taxonomy" id="217165"/>
    <lineage>
        <taxon>Eukaryota</taxon>
        <taxon>Metazoa</taxon>
        <taxon>Ecdysozoa</taxon>
        <taxon>Arthropoda</taxon>
        <taxon>Crustacea</taxon>
        <taxon>Multicrustacea</taxon>
        <taxon>Hexanauplia</taxon>
        <taxon>Copepoda</taxon>
        <taxon>Siphonostomatoida</taxon>
        <taxon>Caligidae</taxon>
        <taxon>Caligus</taxon>
    </lineage>
</organism>
<proteinExistence type="predicted"/>
<sequence length="53" mass="5730">FFGDNPEEANTLCGLRIPKITNADAGEWTCRITQCAVRGCDAASDTTIEAKVR</sequence>
<name>A0A7T8GUI0_CALRO</name>
<accession>A0A7T8GUI0</accession>
<dbReference type="AlphaFoldDB" id="A0A7T8GUI0"/>
<dbReference type="EMBL" id="CP045902">
    <property type="protein sequence ID" value="QQP38038.1"/>
    <property type="molecule type" value="Genomic_DNA"/>
</dbReference>
<evidence type="ECO:0000313" key="2">
    <source>
        <dbReference type="Proteomes" id="UP000595437"/>
    </source>
</evidence>
<protein>
    <submittedName>
        <fullName evidence="1">Uncharacterized protein</fullName>
    </submittedName>
</protein>
<evidence type="ECO:0000313" key="1">
    <source>
        <dbReference type="EMBL" id="QQP38038.1"/>
    </source>
</evidence>
<dbReference type="Proteomes" id="UP000595437">
    <property type="component" value="Chromosome 13"/>
</dbReference>
<feature type="non-terminal residue" evidence="1">
    <location>
        <position position="53"/>
    </location>
</feature>
<gene>
    <name evidence="1" type="ORF">FKW44_018510</name>
</gene>
<keyword evidence="2" id="KW-1185">Reference proteome</keyword>
<reference evidence="2" key="1">
    <citation type="submission" date="2021-01" db="EMBL/GenBank/DDBJ databases">
        <title>Caligus Genome Assembly.</title>
        <authorList>
            <person name="Gallardo-Escarate C."/>
        </authorList>
    </citation>
    <scope>NUCLEOTIDE SEQUENCE [LARGE SCALE GENOMIC DNA]</scope>
</reference>